<sequence length="388" mass="43789">MREIDLKMAALNKKFGADIIQQGTDIIEVDKIPFSSPMANYMTYGGIPIGKITEFFGGEGGGKTTSALDICGNAQKKFSEVYNKKVGELSQQLELLQQTNTKQAQKEIKKLSEQLDEVQEKGEKLVLYIDTEQTLDTEWAKLLGVDTEKMILVRPQEQTAEQVLQIIIELISTGNVGLCVLDSIPCLVPQQIFDESMEKKAYGGISQPLTVFCSKILPHLTVNQCAFIGINQIREDLSSMYSTISTPGGKGWKHACSLRIRFRKDTLLDENNKELSSKAENPAGNRVGMEIIKTKVCKPNRRLGYYTLKYLDGVDTLYDMINVCMYYKIVQQAGSWYRVIDEQGNIVLDRQGNELNFQGMTRFLNYLHEHEDVVQELLTRLNGVMLDE</sequence>
<protein>
    <submittedName>
        <fullName evidence="7">Protein recA</fullName>
    </submittedName>
</protein>
<dbReference type="InterPro" id="IPR049428">
    <property type="entry name" value="RecA-like_N"/>
</dbReference>
<evidence type="ECO:0000313" key="7">
    <source>
        <dbReference type="EMBL" id="DAD86425.1"/>
    </source>
</evidence>
<dbReference type="InterPro" id="IPR027417">
    <property type="entry name" value="P-loop_NTPase"/>
</dbReference>
<dbReference type="PANTHER" id="PTHR45900:SF1">
    <property type="entry name" value="MITOCHONDRIAL DNA REPAIR PROTEIN RECA HOMOLOG-RELATED"/>
    <property type="match status" value="1"/>
</dbReference>
<dbReference type="Pfam" id="PF00154">
    <property type="entry name" value="RecA_N"/>
    <property type="match status" value="2"/>
</dbReference>
<reference evidence="7" key="1">
    <citation type="journal article" date="2021" name="Proc. Natl. Acad. Sci. U.S.A.">
        <title>A Catalog of Tens of Thousands of Viruses from Human Metagenomes Reveals Hidden Associations with Chronic Diseases.</title>
        <authorList>
            <person name="Tisza M.J."/>
            <person name="Buck C.B."/>
        </authorList>
    </citation>
    <scope>NUCLEOTIDE SEQUENCE</scope>
    <source>
        <strain evidence="7">CtsBB38</strain>
    </source>
</reference>
<accession>A0A8S5MVQ4</accession>
<comment type="similarity">
    <text evidence="1">Belongs to the RecA family.</text>
</comment>
<name>A0A8S5MVQ4_9CAUD</name>
<dbReference type="GO" id="GO:0006310">
    <property type="term" value="P:DNA recombination"/>
    <property type="evidence" value="ECO:0007669"/>
    <property type="project" value="UniProtKB-KW"/>
</dbReference>
<evidence type="ECO:0000256" key="2">
    <source>
        <dbReference type="ARBA" id="ARBA00022741"/>
    </source>
</evidence>
<dbReference type="Gene3D" id="3.30.250.10">
    <property type="entry name" value="RecA protein, C-terminal domain"/>
    <property type="match status" value="1"/>
</dbReference>
<evidence type="ECO:0000256" key="3">
    <source>
        <dbReference type="ARBA" id="ARBA00022840"/>
    </source>
</evidence>
<keyword evidence="2" id="KW-0547">Nucleotide-binding</keyword>
<dbReference type="InterPro" id="IPR020587">
    <property type="entry name" value="RecA_monomer-monomer_interface"/>
</dbReference>
<evidence type="ECO:0000256" key="4">
    <source>
        <dbReference type="ARBA" id="ARBA00023172"/>
    </source>
</evidence>
<dbReference type="GO" id="GO:0003697">
    <property type="term" value="F:single-stranded DNA binding"/>
    <property type="evidence" value="ECO:0007669"/>
    <property type="project" value="InterPro"/>
</dbReference>
<keyword evidence="4" id="KW-0233">DNA recombination</keyword>
<dbReference type="PANTHER" id="PTHR45900">
    <property type="entry name" value="RECA"/>
    <property type="match status" value="1"/>
</dbReference>
<evidence type="ECO:0000256" key="1">
    <source>
        <dbReference type="ARBA" id="ARBA00009391"/>
    </source>
</evidence>
<dbReference type="GO" id="GO:0006281">
    <property type="term" value="P:DNA repair"/>
    <property type="evidence" value="ECO:0007669"/>
    <property type="project" value="InterPro"/>
</dbReference>
<dbReference type="GO" id="GO:0008094">
    <property type="term" value="F:ATP-dependent activity, acting on DNA"/>
    <property type="evidence" value="ECO:0007669"/>
    <property type="project" value="InterPro"/>
</dbReference>
<feature type="domain" description="RecA family profile 2" evidence="6">
    <location>
        <begin position="245"/>
        <end position="319"/>
    </location>
</feature>
<dbReference type="SUPFAM" id="SSF52540">
    <property type="entry name" value="P-loop containing nucleoside triphosphate hydrolases"/>
    <property type="match status" value="1"/>
</dbReference>
<keyword evidence="3" id="KW-0067">ATP-binding</keyword>
<dbReference type="PRINTS" id="PR00142">
    <property type="entry name" value="RECA"/>
</dbReference>
<evidence type="ECO:0000259" key="6">
    <source>
        <dbReference type="PROSITE" id="PS50163"/>
    </source>
</evidence>
<dbReference type="EMBL" id="BK014999">
    <property type="protein sequence ID" value="DAD86425.1"/>
    <property type="molecule type" value="Genomic_DNA"/>
</dbReference>
<organism evidence="7">
    <name type="scientific">Siphoviridae sp. ctsBB38</name>
    <dbReference type="NCBI Taxonomy" id="2826482"/>
    <lineage>
        <taxon>Viruses</taxon>
        <taxon>Duplodnaviria</taxon>
        <taxon>Heunggongvirae</taxon>
        <taxon>Uroviricota</taxon>
        <taxon>Caudoviricetes</taxon>
    </lineage>
</organism>
<dbReference type="PROSITE" id="PS50163">
    <property type="entry name" value="RECA_3"/>
    <property type="match status" value="1"/>
</dbReference>
<proteinExistence type="inferred from homology"/>
<keyword evidence="5" id="KW-0175">Coiled coil</keyword>
<feature type="coiled-coil region" evidence="5">
    <location>
        <begin position="79"/>
        <end position="121"/>
    </location>
</feature>
<dbReference type="Gene3D" id="3.40.50.300">
    <property type="entry name" value="P-loop containing nucleotide triphosphate hydrolases"/>
    <property type="match status" value="1"/>
</dbReference>
<evidence type="ECO:0000256" key="5">
    <source>
        <dbReference type="SAM" id="Coils"/>
    </source>
</evidence>
<dbReference type="GO" id="GO:0005524">
    <property type="term" value="F:ATP binding"/>
    <property type="evidence" value="ECO:0007669"/>
    <property type="project" value="UniProtKB-KW"/>
</dbReference>
<dbReference type="InterPro" id="IPR013765">
    <property type="entry name" value="DNA_recomb/repair_RecA"/>
</dbReference>